<dbReference type="Proteomes" id="UP000799537">
    <property type="component" value="Unassembled WGS sequence"/>
</dbReference>
<dbReference type="InterPro" id="IPR011016">
    <property type="entry name" value="Znf_RING-CH"/>
</dbReference>
<name>A0A6A6CNU5_ZASCE</name>
<keyword evidence="3" id="KW-0808">Transferase</keyword>
<dbReference type="InterPro" id="IPR013083">
    <property type="entry name" value="Znf_RING/FYVE/PHD"/>
</dbReference>
<dbReference type="GO" id="GO:0006511">
    <property type="term" value="P:ubiquitin-dependent protein catabolic process"/>
    <property type="evidence" value="ECO:0007669"/>
    <property type="project" value="TreeGrafter"/>
</dbReference>
<dbReference type="GeneID" id="54565692"/>
<dbReference type="GO" id="GO:0008270">
    <property type="term" value="F:zinc ion binding"/>
    <property type="evidence" value="ECO:0007669"/>
    <property type="project" value="UniProtKB-KW"/>
</dbReference>
<dbReference type="SUPFAM" id="SSF57850">
    <property type="entry name" value="RING/U-box"/>
    <property type="match status" value="1"/>
</dbReference>
<reference evidence="11" key="1">
    <citation type="journal article" date="2020" name="Stud. Mycol.">
        <title>101 Dothideomycetes genomes: a test case for predicting lifestyles and emergence of pathogens.</title>
        <authorList>
            <person name="Haridas S."/>
            <person name="Albert R."/>
            <person name="Binder M."/>
            <person name="Bloem J."/>
            <person name="Labutti K."/>
            <person name="Salamov A."/>
            <person name="Andreopoulos B."/>
            <person name="Baker S."/>
            <person name="Barry K."/>
            <person name="Bills G."/>
            <person name="Bluhm B."/>
            <person name="Cannon C."/>
            <person name="Castanera R."/>
            <person name="Culley D."/>
            <person name="Daum C."/>
            <person name="Ezra D."/>
            <person name="Gonzalez J."/>
            <person name="Henrissat B."/>
            <person name="Kuo A."/>
            <person name="Liang C."/>
            <person name="Lipzen A."/>
            <person name="Lutzoni F."/>
            <person name="Magnuson J."/>
            <person name="Mondo S."/>
            <person name="Nolan M."/>
            <person name="Ohm R."/>
            <person name="Pangilinan J."/>
            <person name="Park H.-J."/>
            <person name="Ramirez L."/>
            <person name="Alfaro M."/>
            <person name="Sun H."/>
            <person name="Tritt A."/>
            <person name="Yoshinaga Y."/>
            <person name="Zwiers L.-H."/>
            <person name="Turgeon B."/>
            <person name="Goodwin S."/>
            <person name="Spatafora J."/>
            <person name="Crous P."/>
            <person name="Grigoriev I."/>
        </authorList>
    </citation>
    <scope>NUCLEOTIDE SEQUENCE</scope>
    <source>
        <strain evidence="11">ATCC 36951</strain>
    </source>
</reference>
<feature type="region of interest" description="Disordered" evidence="9">
    <location>
        <begin position="369"/>
        <end position="481"/>
    </location>
</feature>
<dbReference type="PROSITE" id="PS50089">
    <property type="entry name" value="ZF_RING_2"/>
    <property type="match status" value="1"/>
</dbReference>
<evidence type="ECO:0000256" key="9">
    <source>
        <dbReference type="SAM" id="MobiDB-lite"/>
    </source>
</evidence>
<keyword evidence="5 8" id="KW-0863">Zinc-finger</keyword>
<evidence type="ECO:0000256" key="1">
    <source>
        <dbReference type="ARBA" id="ARBA00000900"/>
    </source>
</evidence>
<feature type="compositionally biased region" description="Basic and acidic residues" evidence="9">
    <location>
        <begin position="43"/>
        <end position="56"/>
    </location>
</feature>
<dbReference type="SMART" id="SM00184">
    <property type="entry name" value="RING"/>
    <property type="match status" value="1"/>
</dbReference>
<proteinExistence type="predicted"/>
<dbReference type="AlphaFoldDB" id="A0A6A6CNU5"/>
<keyword evidence="4" id="KW-0479">Metal-binding</keyword>
<comment type="catalytic activity">
    <reaction evidence="1">
        <text>S-ubiquitinyl-[E2 ubiquitin-conjugating enzyme]-L-cysteine + [acceptor protein]-L-lysine = [E2 ubiquitin-conjugating enzyme]-L-cysteine + N(6)-ubiquitinyl-[acceptor protein]-L-lysine.</text>
        <dbReference type="EC" id="2.3.2.27"/>
    </reaction>
</comment>
<feature type="compositionally biased region" description="Low complexity" evidence="9">
    <location>
        <begin position="457"/>
        <end position="475"/>
    </location>
</feature>
<dbReference type="GO" id="GO:0005634">
    <property type="term" value="C:nucleus"/>
    <property type="evidence" value="ECO:0007669"/>
    <property type="project" value="TreeGrafter"/>
</dbReference>
<gene>
    <name evidence="11" type="ORF">M409DRAFT_53600</name>
</gene>
<dbReference type="OrthoDB" id="8062037at2759"/>
<feature type="compositionally biased region" description="Polar residues" evidence="9">
    <location>
        <begin position="183"/>
        <end position="192"/>
    </location>
</feature>
<dbReference type="InterPro" id="IPR001841">
    <property type="entry name" value="Znf_RING"/>
</dbReference>
<dbReference type="EMBL" id="ML993591">
    <property type="protein sequence ID" value="KAF2168323.1"/>
    <property type="molecule type" value="Genomic_DNA"/>
</dbReference>
<feature type="region of interest" description="Disordered" evidence="9">
    <location>
        <begin position="134"/>
        <end position="204"/>
    </location>
</feature>
<dbReference type="Pfam" id="PF13639">
    <property type="entry name" value="zf-RING_2"/>
    <property type="match status" value="1"/>
</dbReference>
<evidence type="ECO:0000256" key="5">
    <source>
        <dbReference type="ARBA" id="ARBA00022771"/>
    </source>
</evidence>
<dbReference type="PANTHER" id="PTHR45931:SF3">
    <property type="entry name" value="RING ZINC FINGER-CONTAINING PROTEIN"/>
    <property type="match status" value="1"/>
</dbReference>
<feature type="compositionally biased region" description="Basic and acidic residues" evidence="9">
    <location>
        <begin position="390"/>
        <end position="399"/>
    </location>
</feature>
<dbReference type="Gene3D" id="3.30.40.10">
    <property type="entry name" value="Zinc/RING finger domain, C3HC4 (zinc finger)"/>
    <property type="match status" value="1"/>
</dbReference>
<feature type="compositionally biased region" description="Gly residues" evidence="9">
    <location>
        <begin position="415"/>
        <end position="424"/>
    </location>
</feature>
<evidence type="ECO:0000256" key="4">
    <source>
        <dbReference type="ARBA" id="ARBA00022723"/>
    </source>
</evidence>
<organism evidence="11 12">
    <name type="scientific">Zasmidium cellare ATCC 36951</name>
    <dbReference type="NCBI Taxonomy" id="1080233"/>
    <lineage>
        <taxon>Eukaryota</taxon>
        <taxon>Fungi</taxon>
        <taxon>Dikarya</taxon>
        <taxon>Ascomycota</taxon>
        <taxon>Pezizomycotina</taxon>
        <taxon>Dothideomycetes</taxon>
        <taxon>Dothideomycetidae</taxon>
        <taxon>Mycosphaerellales</taxon>
        <taxon>Mycosphaerellaceae</taxon>
        <taxon>Zasmidium</taxon>
    </lineage>
</organism>
<sequence>MDPSQQPQQRELVFCHQCENEWYRDEHGIICPECQSDFTEIIEQDHDPRDDDDHIPADPQHPGGNHEWYAPDPDEDDIDNFHWHNNGPDQPPGGRFTGTVTRNIRIGGPNGQNPNMGGMGGGLMDLIGPALQGLLGGQQRPQQPQGDGQERGTPGADGDQQGQQPFGNGGTFTRTGQGPGYSFTITTSSNANLLPRNANGPQPMNPQPDNIERMMAQMFMNIGAMPGQGMRAHPGGPMFMGVGGGAGGAGPVPLGDLFQLLGMPPGGVHGDAVYSQEALDRIITQLMEQHQTGNAPGPATEEAIESLPKRKIREKDVGESGTADCSICMDEAPIDSMVTVLPCDHWFHHDCVKAWLKEHDTCPQCRQGIMPRDQSADTNRPREPSQAPLHDMHSPEYHRPSVPGEYPFPRADSSGVGGSGGGDGSRTNPFRVSESPERRRQGESSGGIFSRMREAFSPSGNPPSNNGGNMNNNNNDTSGGR</sequence>
<feature type="region of interest" description="Disordered" evidence="9">
    <location>
        <begin position="41"/>
        <end position="101"/>
    </location>
</feature>
<keyword evidence="6" id="KW-0833">Ubl conjugation pathway</keyword>
<accession>A0A6A6CNU5</accession>
<protein>
    <recommendedName>
        <fullName evidence="2">RING-type E3 ubiquitin transferase</fullName>
        <ecNumber evidence="2">2.3.2.27</ecNumber>
    </recommendedName>
</protein>
<dbReference type="InterPro" id="IPR051834">
    <property type="entry name" value="RING_finger_E3_ligase"/>
</dbReference>
<evidence type="ECO:0000259" key="10">
    <source>
        <dbReference type="PROSITE" id="PS50089"/>
    </source>
</evidence>
<dbReference type="RefSeq" id="XP_033669212.1">
    <property type="nucleotide sequence ID" value="XM_033812420.1"/>
</dbReference>
<keyword evidence="7" id="KW-0862">Zinc</keyword>
<dbReference type="EC" id="2.3.2.27" evidence="2"/>
<evidence type="ECO:0000313" key="12">
    <source>
        <dbReference type="Proteomes" id="UP000799537"/>
    </source>
</evidence>
<evidence type="ECO:0000256" key="6">
    <source>
        <dbReference type="ARBA" id="ARBA00022786"/>
    </source>
</evidence>
<evidence type="ECO:0000256" key="2">
    <source>
        <dbReference type="ARBA" id="ARBA00012483"/>
    </source>
</evidence>
<dbReference type="PANTHER" id="PTHR45931">
    <property type="entry name" value="SI:CH211-59O9.10"/>
    <property type="match status" value="1"/>
</dbReference>
<keyword evidence="12" id="KW-1185">Reference proteome</keyword>
<dbReference type="FunFam" id="3.30.40.10:FF:000127">
    <property type="entry name" value="E3 ubiquitin-protein ligase RNF181"/>
    <property type="match status" value="1"/>
</dbReference>
<evidence type="ECO:0000256" key="8">
    <source>
        <dbReference type="PROSITE-ProRule" id="PRU00175"/>
    </source>
</evidence>
<dbReference type="GO" id="GO:0016567">
    <property type="term" value="P:protein ubiquitination"/>
    <property type="evidence" value="ECO:0007669"/>
    <property type="project" value="UniProtKB-ARBA"/>
</dbReference>
<dbReference type="GO" id="GO:0061630">
    <property type="term" value="F:ubiquitin protein ligase activity"/>
    <property type="evidence" value="ECO:0007669"/>
    <property type="project" value="UniProtKB-EC"/>
</dbReference>
<feature type="compositionally biased region" description="Low complexity" evidence="9">
    <location>
        <begin position="134"/>
        <end position="166"/>
    </location>
</feature>
<feature type="domain" description="RING-type" evidence="10">
    <location>
        <begin position="325"/>
        <end position="366"/>
    </location>
</feature>
<dbReference type="SMART" id="SM00744">
    <property type="entry name" value="RINGv"/>
    <property type="match status" value="1"/>
</dbReference>
<evidence type="ECO:0000313" key="11">
    <source>
        <dbReference type="EMBL" id="KAF2168323.1"/>
    </source>
</evidence>
<evidence type="ECO:0000256" key="7">
    <source>
        <dbReference type="ARBA" id="ARBA00022833"/>
    </source>
</evidence>
<evidence type="ECO:0000256" key="3">
    <source>
        <dbReference type="ARBA" id="ARBA00022679"/>
    </source>
</evidence>